<keyword evidence="3" id="KW-1185">Reference proteome</keyword>
<organism evidence="2 4">
    <name type="scientific">Leptospira perolatii</name>
    <dbReference type="NCBI Taxonomy" id="2023191"/>
    <lineage>
        <taxon>Bacteria</taxon>
        <taxon>Pseudomonadati</taxon>
        <taxon>Spirochaetota</taxon>
        <taxon>Spirochaetia</taxon>
        <taxon>Leptospirales</taxon>
        <taxon>Leptospiraceae</taxon>
        <taxon>Leptospira</taxon>
    </lineage>
</organism>
<evidence type="ECO:0000313" key="2">
    <source>
        <dbReference type="EMBL" id="PJZ73361.1"/>
    </source>
</evidence>
<comment type="caution">
    <text evidence="2">The sequence shown here is derived from an EMBL/GenBank/DDBJ whole genome shotgun (WGS) entry which is preliminary data.</text>
</comment>
<dbReference type="Proteomes" id="UP000231990">
    <property type="component" value="Unassembled WGS sequence"/>
</dbReference>
<name>A0A2M9ZN01_9LEPT</name>
<dbReference type="Proteomes" id="UP000231962">
    <property type="component" value="Unassembled WGS sequence"/>
</dbReference>
<reference evidence="3 4" key="1">
    <citation type="submission" date="2017-07" db="EMBL/GenBank/DDBJ databases">
        <title>Leptospira spp. isolated from tropical soils.</title>
        <authorList>
            <person name="Thibeaux R."/>
            <person name="Iraola G."/>
            <person name="Ferres I."/>
            <person name="Bierque E."/>
            <person name="Girault D."/>
            <person name="Soupe-Gilbert M.-E."/>
            <person name="Picardeau M."/>
            <person name="Goarant C."/>
        </authorList>
    </citation>
    <scope>NUCLEOTIDE SEQUENCE [LARGE SCALE GENOMIC DNA]</scope>
    <source>
        <strain evidence="2 4">FH1-B-B1</strain>
        <strain evidence="1 3">FH1-B-C1</strain>
    </source>
</reference>
<dbReference type="EMBL" id="NPDY01000027">
    <property type="protein sequence ID" value="PJZ68288.1"/>
    <property type="molecule type" value="Genomic_DNA"/>
</dbReference>
<dbReference type="EMBL" id="NPDZ01000005">
    <property type="protein sequence ID" value="PJZ73361.1"/>
    <property type="molecule type" value="Genomic_DNA"/>
</dbReference>
<gene>
    <name evidence="1" type="ORF">CH360_17085</name>
    <name evidence="2" type="ORF">CH373_10385</name>
</gene>
<proteinExistence type="predicted"/>
<sequence length="129" mass="15224">MEDLFEGSVDEDWGKWDPEYVAFRVKLDPLELEDELVFSERLSDLGAWYLTLKNDPLQRIVICIRREANIQEIKQRCLEELRLQGVTPRIDGTGAVYSRRKTATVLQWKKTLSYRVEIEGRILEMYITD</sequence>
<dbReference type="AlphaFoldDB" id="A0A2M9ZN01"/>
<evidence type="ECO:0000313" key="3">
    <source>
        <dbReference type="Proteomes" id="UP000231962"/>
    </source>
</evidence>
<protein>
    <submittedName>
        <fullName evidence="2">Uncharacterized protein</fullName>
    </submittedName>
</protein>
<evidence type="ECO:0000313" key="1">
    <source>
        <dbReference type="EMBL" id="PJZ68288.1"/>
    </source>
</evidence>
<evidence type="ECO:0000313" key="4">
    <source>
        <dbReference type="Proteomes" id="UP000231990"/>
    </source>
</evidence>
<accession>A0A2M9ZN01</accession>
<dbReference type="RefSeq" id="WP_100715312.1">
    <property type="nucleotide sequence ID" value="NZ_NPDY01000027.1"/>
</dbReference>